<feature type="domain" description="ATP-dependent RNA helicase Ski2/MTR4 C-terminal" evidence="2">
    <location>
        <begin position="95"/>
        <end position="151"/>
    </location>
</feature>
<keyword evidence="1" id="KW-1133">Transmembrane helix</keyword>
<keyword evidence="1" id="KW-0812">Transmembrane</keyword>
<reference evidence="4 5" key="1">
    <citation type="journal article" date="2022" name="G3 (Bethesda)">
        <title>Whole-genome sequence and methylome profiling of the almond [Prunus dulcis (Mill.) D.A. Webb] cultivar 'Nonpareil'.</title>
        <authorList>
            <person name="D'Amico-Willman K.M."/>
            <person name="Ouma W.Z."/>
            <person name="Meulia T."/>
            <person name="Sideli G.M."/>
            <person name="Gradziel T.M."/>
            <person name="Fresnedo-Ramirez J."/>
        </authorList>
    </citation>
    <scope>NUCLEOTIDE SEQUENCE [LARGE SCALE GENOMIC DNA]</scope>
    <source>
        <strain evidence="4">Clone GOH B32 T37-40</strain>
    </source>
</reference>
<dbReference type="InterPro" id="IPR048392">
    <property type="entry name" value="MTR4-like_stalk"/>
</dbReference>
<keyword evidence="1" id="KW-0472">Membrane</keyword>
<dbReference type="Pfam" id="PF21408">
    <property type="entry name" value="MTR4-like_stalk"/>
    <property type="match status" value="1"/>
</dbReference>
<accession>A0AAD5F7X8</accession>
<evidence type="ECO:0000256" key="1">
    <source>
        <dbReference type="SAM" id="Phobius"/>
    </source>
</evidence>
<name>A0AAD5F7X8_PRUDU</name>
<comment type="caution">
    <text evidence="4">The sequence shown here is derived from an EMBL/GenBank/DDBJ whole genome shotgun (WGS) entry which is preliminary data.</text>
</comment>
<organism evidence="4 5">
    <name type="scientific">Prunus dulcis</name>
    <name type="common">Almond</name>
    <name type="synonym">Amygdalus dulcis</name>
    <dbReference type="NCBI Taxonomy" id="3755"/>
    <lineage>
        <taxon>Eukaryota</taxon>
        <taxon>Viridiplantae</taxon>
        <taxon>Streptophyta</taxon>
        <taxon>Embryophyta</taxon>
        <taxon>Tracheophyta</taxon>
        <taxon>Spermatophyta</taxon>
        <taxon>Magnoliopsida</taxon>
        <taxon>eudicotyledons</taxon>
        <taxon>Gunneridae</taxon>
        <taxon>Pentapetalae</taxon>
        <taxon>rosids</taxon>
        <taxon>fabids</taxon>
        <taxon>Rosales</taxon>
        <taxon>Rosaceae</taxon>
        <taxon>Amygdaloideae</taxon>
        <taxon>Amygdaleae</taxon>
        <taxon>Prunus</taxon>
    </lineage>
</organism>
<protein>
    <submittedName>
        <fullName evidence="4">Uncharacterized protein</fullName>
    </submittedName>
</protein>
<evidence type="ECO:0000259" key="3">
    <source>
        <dbReference type="Pfam" id="PF21408"/>
    </source>
</evidence>
<proteinExistence type="predicted"/>
<evidence type="ECO:0000313" key="4">
    <source>
        <dbReference type="EMBL" id="KAI5356419.1"/>
    </source>
</evidence>
<sequence>MSPNSFYQFQADRAIPDVEKQRKDLEQERDSIIIEEEDSVKNYYNLLQQYKSLKKELRDILQTVFTWGCYVLVAFPHFHSLYFLYVTSDDVVDLNGVFKDIKVEGMVSLLSCFVWQEKLKDATKPREELDLPFSQLQDTVRRVAEVQLECKVKK</sequence>
<feature type="domain" description="Exosome RNA helicase MTR4-like stalk" evidence="3">
    <location>
        <begin position="4"/>
        <end position="61"/>
    </location>
</feature>
<dbReference type="Gene3D" id="1.20.1500.20">
    <property type="match status" value="1"/>
</dbReference>
<dbReference type="EMBL" id="JAJFAZ020000001">
    <property type="protein sequence ID" value="KAI5356419.1"/>
    <property type="molecule type" value="Genomic_DNA"/>
</dbReference>
<dbReference type="Gene3D" id="1.10.3380.30">
    <property type="match status" value="1"/>
</dbReference>
<feature type="transmembrane region" description="Helical" evidence="1">
    <location>
        <begin position="64"/>
        <end position="85"/>
    </location>
</feature>
<gene>
    <name evidence="4" type="ORF">L3X38_009314</name>
</gene>
<dbReference type="Proteomes" id="UP001054821">
    <property type="component" value="Chromosome 1"/>
</dbReference>
<evidence type="ECO:0000259" key="2">
    <source>
        <dbReference type="Pfam" id="PF08148"/>
    </source>
</evidence>
<evidence type="ECO:0000313" key="5">
    <source>
        <dbReference type="Proteomes" id="UP001054821"/>
    </source>
</evidence>
<dbReference type="InterPro" id="IPR012961">
    <property type="entry name" value="Ski2/MTR4_C"/>
</dbReference>
<dbReference type="Pfam" id="PF08148">
    <property type="entry name" value="DSHCT"/>
    <property type="match status" value="1"/>
</dbReference>
<keyword evidence="5" id="KW-1185">Reference proteome</keyword>
<dbReference type="AlphaFoldDB" id="A0AAD5F7X8"/>